<dbReference type="PROSITE" id="PS00028">
    <property type="entry name" value="ZINC_FINGER_C2H2_1"/>
    <property type="match status" value="1"/>
</dbReference>
<dbReference type="Pfam" id="PF05920">
    <property type="entry name" value="Homeobox_KN"/>
    <property type="match status" value="1"/>
</dbReference>
<protein>
    <recommendedName>
        <fullName evidence="12">Homeobox and C2H2 transcription factor</fullName>
    </recommendedName>
</protein>
<organism evidence="9">
    <name type="scientific">Eremomyces bilateralis CBS 781.70</name>
    <dbReference type="NCBI Taxonomy" id="1392243"/>
    <lineage>
        <taxon>Eukaryota</taxon>
        <taxon>Fungi</taxon>
        <taxon>Dikarya</taxon>
        <taxon>Ascomycota</taxon>
        <taxon>Pezizomycotina</taxon>
        <taxon>Dothideomycetes</taxon>
        <taxon>Dothideomycetes incertae sedis</taxon>
        <taxon>Eremomycetales</taxon>
        <taxon>Eremomycetaceae</taxon>
        <taxon>Eremomyces</taxon>
    </lineage>
</organism>
<feature type="compositionally biased region" description="Gly residues" evidence="6">
    <location>
        <begin position="650"/>
        <end position="660"/>
    </location>
</feature>
<dbReference type="EMBL" id="ML975154">
    <property type="protein sequence ID" value="KAF1813767.1"/>
    <property type="molecule type" value="Genomic_DNA"/>
</dbReference>
<dbReference type="InterPro" id="IPR050224">
    <property type="entry name" value="TALE_homeobox"/>
</dbReference>
<keyword evidence="4" id="KW-0862">Zinc</keyword>
<dbReference type="PANTHER" id="PTHR11850">
    <property type="entry name" value="HOMEOBOX PROTEIN TRANSCRIPTION FACTORS"/>
    <property type="match status" value="1"/>
</dbReference>
<reference evidence="11" key="2">
    <citation type="submission" date="2020-04" db="EMBL/GenBank/DDBJ databases">
        <authorList>
            <consortium name="NCBI Genome Project"/>
        </authorList>
    </citation>
    <scope>NUCLEOTIDE SEQUENCE</scope>
    <source>
        <strain evidence="11">CBS 781.70</strain>
    </source>
</reference>
<dbReference type="GO" id="GO:0003677">
    <property type="term" value="F:DNA binding"/>
    <property type="evidence" value="ECO:0007669"/>
    <property type="project" value="UniProtKB-UniRule"/>
</dbReference>
<dbReference type="SMART" id="SM00355">
    <property type="entry name" value="ZnF_C2H2"/>
    <property type="match status" value="3"/>
</dbReference>
<feature type="compositionally biased region" description="Basic residues" evidence="6">
    <location>
        <begin position="398"/>
        <end position="407"/>
    </location>
</feature>
<feature type="region of interest" description="Disordered" evidence="6">
    <location>
        <begin position="641"/>
        <end position="669"/>
    </location>
</feature>
<dbReference type="Gene3D" id="1.10.10.60">
    <property type="entry name" value="Homeodomain-like"/>
    <property type="match status" value="1"/>
</dbReference>
<keyword evidence="1 5" id="KW-0238">DNA-binding</keyword>
<keyword evidence="4" id="KW-0863">Zinc-finger</keyword>
<evidence type="ECO:0000256" key="6">
    <source>
        <dbReference type="SAM" id="MobiDB-lite"/>
    </source>
</evidence>
<keyword evidence="10" id="KW-1185">Reference proteome</keyword>
<sequence length="793" mass="88512">MPQMENYFDFQQAAIPEDSILPDPIVQVAEVPRSTNPCPSHPNNNCICHGFLDDFLPDPVLELEPETTGLADQGEGFQDFSAFLPRYSKPEDCCGYCREKNMECFFTYEGQASCSPCNALFRPCSFNAHNEGMDMPQRGRNRSVMDTLHLVPEDVCQEAGALTGIVALRSWNRAGVDAQNVDAQPKGKNGMRFSRSALKILKDWMAEHRTHPYPTEEEKAELAARTDLLPAQISNWMANTRRRTKTKQRGVSPSIRSPIPPSLSQSPSSAINIRPNADGITHSTKWERMNPLERWKHSPPENEPAAVADIATAVAQSFYQPFEVGEIAPIRQAQLDSTSNGSTSLSKHRPRSTTSHGTGPSWSALSSGSHSRSHGSGSAYSYGSRNSFGSFGSGIAKKERRRRRRPATKPLKTNDEDNRPFQCTFCTDKFKSKYDWTRHEKSLHLSLEKWICGPLGEVVTDSATGVHRCVYCDTLNPDRAHLDTHNHRACEEKGLESRTFYRKDHLRQHLRLMHGCKLIPSMESWKSENGNVRSRCGFCDLYFESWSARNEHLSKHFRAGAKMVEWKSCRGFDCHVAAMVTNAMPPYLIGNESISLNPFSATTNPTTQYHHASKDYIPIHIDGVAYPMEGAFPEDLGMPTKFASTPSGTTGTGHASGSGSGSSPASGFRDAHLQPIAQRGVPLGATCWEILTIRLGKFVREMQIADPGVQFTDKLLQKQARFILYEEEDDWNQTPADNEEWLELFKKAHGLIPGTFAQEDWLEDLGAEAEELRFDGVFDMEGFGDEGNSFAMS</sequence>
<dbReference type="InterPro" id="IPR001356">
    <property type="entry name" value="HD"/>
</dbReference>
<dbReference type="Proteomes" id="UP000504638">
    <property type="component" value="Unplaced"/>
</dbReference>
<dbReference type="InterPro" id="IPR006600">
    <property type="entry name" value="HTH_CenpB_DNA-bd_dom"/>
</dbReference>
<dbReference type="AlphaFoldDB" id="A0A6G1G6S3"/>
<keyword evidence="4" id="KW-0479">Metal-binding</keyword>
<proteinExistence type="predicted"/>
<keyword evidence="3 5" id="KW-0539">Nucleus</keyword>
<reference evidence="9 11" key="1">
    <citation type="submission" date="2020-01" db="EMBL/GenBank/DDBJ databases">
        <authorList>
            <consortium name="DOE Joint Genome Institute"/>
            <person name="Haridas S."/>
            <person name="Albert R."/>
            <person name="Binder M."/>
            <person name="Bloem J."/>
            <person name="Labutti K."/>
            <person name="Salamov A."/>
            <person name="Andreopoulos B."/>
            <person name="Baker S.E."/>
            <person name="Barry K."/>
            <person name="Bills G."/>
            <person name="Bluhm B.H."/>
            <person name="Cannon C."/>
            <person name="Castanera R."/>
            <person name="Culley D.E."/>
            <person name="Daum C."/>
            <person name="Ezra D."/>
            <person name="Gonzalez J.B."/>
            <person name="Henrissat B."/>
            <person name="Kuo A."/>
            <person name="Liang C."/>
            <person name="Lipzen A."/>
            <person name="Lutzoni F."/>
            <person name="Magnuson J."/>
            <person name="Mondo S."/>
            <person name="Nolan M."/>
            <person name="Ohm R."/>
            <person name="Pangilinan J."/>
            <person name="Park H.-J."/>
            <person name="Ramirez L."/>
            <person name="Alfaro M."/>
            <person name="Sun H."/>
            <person name="Tritt A."/>
            <person name="Yoshinaga Y."/>
            <person name="Zwiers L.-H."/>
            <person name="Turgeon B.G."/>
            <person name="Goodwin S.B."/>
            <person name="Spatafora J.W."/>
            <person name="Crous P.W."/>
            <person name="Grigoriev I.V."/>
        </authorList>
    </citation>
    <scope>NUCLEOTIDE SEQUENCE</scope>
    <source>
        <strain evidence="9 11">CBS 781.70</strain>
    </source>
</reference>
<feature type="compositionally biased region" description="Low complexity" evidence="6">
    <location>
        <begin position="252"/>
        <end position="273"/>
    </location>
</feature>
<dbReference type="GO" id="GO:0005634">
    <property type="term" value="C:nucleus"/>
    <property type="evidence" value="ECO:0007669"/>
    <property type="project" value="UniProtKB-SubCell"/>
</dbReference>
<dbReference type="CDD" id="cd00086">
    <property type="entry name" value="homeodomain"/>
    <property type="match status" value="1"/>
</dbReference>
<feature type="compositionally biased region" description="Polar residues" evidence="6">
    <location>
        <begin position="335"/>
        <end position="345"/>
    </location>
</feature>
<dbReference type="GO" id="GO:0008270">
    <property type="term" value="F:zinc ion binding"/>
    <property type="evidence" value="ECO:0007669"/>
    <property type="project" value="UniProtKB-KW"/>
</dbReference>
<dbReference type="SMART" id="SM00389">
    <property type="entry name" value="HOX"/>
    <property type="match status" value="1"/>
</dbReference>
<evidence type="ECO:0008006" key="12">
    <source>
        <dbReference type="Google" id="ProtNLM"/>
    </source>
</evidence>
<evidence type="ECO:0000313" key="11">
    <source>
        <dbReference type="RefSeq" id="XP_033535398.1"/>
    </source>
</evidence>
<feature type="domain" description="Homeobox" evidence="7">
    <location>
        <begin position="184"/>
        <end position="247"/>
    </location>
</feature>
<evidence type="ECO:0000256" key="5">
    <source>
        <dbReference type="PROSITE-ProRule" id="PRU00108"/>
    </source>
</evidence>
<evidence type="ECO:0000313" key="9">
    <source>
        <dbReference type="EMBL" id="KAF1813767.1"/>
    </source>
</evidence>
<dbReference type="InterPro" id="IPR013087">
    <property type="entry name" value="Znf_C2H2_type"/>
</dbReference>
<feature type="region of interest" description="Disordered" evidence="6">
    <location>
        <begin position="240"/>
        <end position="281"/>
    </location>
</feature>
<comment type="subcellular location">
    <subcellularLocation>
        <location evidence="5">Nucleus</location>
    </subcellularLocation>
</comment>
<evidence type="ECO:0000313" key="10">
    <source>
        <dbReference type="Proteomes" id="UP000504638"/>
    </source>
</evidence>
<feature type="compositionally biased region" description="Low complexity" evidence="6">
    <location>
        <begin position="361"/>
        <end position="394"/>
    </location>
</feature>
<evidence type="ECO:0000256" key="2">
    <source>
        <dbReference type="ARBA" id="ARBA00023155"/>
    </source>
</evidence>
<dbReference type="InterPro" id="IPR008422">
    <property type="entry name" value="KN_HD"/>
</dbReference>
<evidence type="ECO:0000259" key="8">
    <source>
        <dbReference type="PROSITE" id="PS50157"/>
    </source>
</evidence>
<evidence type="ECO:0000256" key="1">
    <source>
        <dbReference type="ARBA" id="ARBA00023125"/>
    </source>
</evidence>
<dbReference type="RefSeq" id="XP_033535398.1">
    <property type="nucleotide sequence ID" value="XM_033679165.1"/>
</dbReference>
<feature type="DNA-binding region" description="Homeobox" evidence="5">
    <location>
        <begin position="186"/>
        <end position="248"/>
    </location>
</feature>
<dbReference type="PROSITE" id="PS50071">
    <property type="entry name" value="HOMEOBOX_2"/>
    <property type="match status" value="1"/>
</dbReference>
<accession>A0A6G1G6S3</accession>
<dbReference type="Gene3D" id="3.30.160.60">
    <property type="entry name" value="Classic Zinc Finger"/>
    <property type="match status" value="1"/>
</dbReference>
<dbReference type="SUPFAM" id="SSF46689">
    <property type="entry name" value="Homeodomain-like"/>
    <property type="match status" value="1"/>
</dbReference>
<dbReference type="InterPro" id="IPR009057">
    <property type="entry name" value="Homeodomain-like_sf"/>
</dbReference>
<reference evidence="11" key="3">
    <citation type="submission" date="2025-04" db="UniProtKB">
        <authorList>
            <consortium name="RefSeq"/>
        </authorList>
    </citation>
    <scope>IDENTIFICATION</scope>
    <source>
        <strain evidence="11">CBS 781.70</strain>
    </source>
</reference>
<evidence type="ECO:0000256" key="4">
    <source>
        <dbReference type="PROSITE-ProRule" id="PRU00042"/>
    </source>
</evidence>
<keyword evidence="2 5" id="KW-0371">Homeobox</keyword>
<gene>
    <name evidence="9 11" type="ORF">P152DRAFT_457136</name>
</gene>
<feature type="region of interest" description="Disordered" evidence="6">
    <location>
        <begin position="335"/>
        <end position="415"/>
    </location>
</feature>
<name>A0A6G1G6S3_9PEZI</name>
<dbReference type="GO" id="GO:0006355">
    <property type="term" value="P:regulation of DNA-templated transcription"/>
    <property type="evidence" value="ECO:0007669"/>
    <property type="project" value="InterPro"/>
</dbReference>
<dbReference type="Pfam" id="PF03221">
    <property type="entry name" value="HTH_Tnp_Tc5"/>
    <property type="match status" value="1"/>
</dbReference>
<dbReference type="PROSITE" id="PS50157">
    <property type="entry name" value="ZINC_FINGER_C2H2_2"/>
    <property type="match status" value="1"/>
</dbReference>
<dbReference type="GeneID" id="54419735"/>
<evidence type="ECO:0000256" key="3">
    <source>
        <dbReference type="ARBA" id="ARBA00023242"/>
    </source>
</evidence>
<evidence type="ECO:0000259" key="7">
    <source>
        <dbReference type="PROSITE" id="PS50071"/>
    </source>
</evidence>
<dbReference type="OrthoDB" id="5399138at2759"/>
<feature type="domain" description="C2H2-type" evidence="8">
    <location>
        <begin position="421"/>
        <end position="449"/>
    </location>
</feature>